<accession>A0A1X0P962</accession>
<dbReference type="AlphaFoldDB" id="A0A1X0P962"/>
<evidence type="ECO:0000313" key="2">
    <source>
        <dbReference type="Proteomes" id="UP000192257"/>
    </source>
</evidence>
<proteinExistence type="predicted"/>
<organism evidence="1 2">
    <name type="scientific">Trypanosoma theileri</name>
    <dbReference type="NCBI Taxonomy" id="67003"/>
    <lineage>
        <taxon>Eukaryota</taxon>
        <taxon>Discoba</taxon>
        <taxon>Euglenozoa</taxon>
        <taxon>Kinetoplastea</taxon>
        <taxon>Metakinetoplastina</taxon>
        <taxon>Trypanosomatida</taxon>
        <taxon>Trypanosomatidae</taxon>
        <taxon>Trypanosoma</taxon>
    </lineage>
</organism>
<comment type="caution">
    <text evidence="1">The sequence shown here is derived from an EMBL/GenBank/DDBJ whole genome shotgun (WGS) entry which is preliminary data.</text>
</comment>
<dbReference type="EMBL" id="NBCO01000001">
    <property type="protein sequence ID" value="ORC93474.1"/>
    <property type="molecule type" value="Genomic_DNA"/>
</dbReference>
<name>A0A1X0P962_9TRYP</name>
<sequence length="109" mass="11527">MGPSLVFEPALLGMLSGAIHPLKKKTLQNINKLAKGGEAKADECVPGGCFKINVFSFSRAPLLLAGGGGGVPHPFSKPAPLMQTSQRKSLKITVAASATIRYTPFDFWT</sequence>
<dbReference type="GeneID" id="39980812"/>
<reference evidence="1 2" key="1">
    <citation type="submission" date="2017-03" db="EMBL/GenBank/DDBJ databases">
        <title>An alternative strategy for trypanosome survival in the mammalian bloodstream revealed through genome and transcriptome analysis of the ubiquitous bovine parasite Trypanosoma (Megatrypanum) theileri.</title>
        <authorList>
            <person name="Kelly S."/>
            <person name="Ivens A."/>
            <person name="Mott A."/>
            <person name="O'Neill E."/>
            <person name="Emms D."/>
            <person name="Macleod O."/>
            <person name="Voorheis P."/>
            <person name="Matthews J."/>
            <person name="Matthews K."/>
            <person name="Carrington M."/>
        </authorList>
    </citation>
    <scope>NUCLEOTIDE SEQUENCE [LARGE SCALE GENOMIC DNA]</scope>
    <source>
        <strain evidence="1">Edinburgh</strain>
    </source>
</reference>
<dbReference type="VEuPathDB" id="TriTrypDB:TM35_000013510"/>
<dbReference type="Proteomes" id="UP000192257">
    <property type="component" value="Unassembled WGS sequence"/>
</dbReference>
<gene>
    <name evidence="1" type="ORF">TM35_000013510</name>
</gene>
<keyword evidence="2" id="KW-1185">Reference proteome</keyword>
<evidence type="ECO:0000313" key="1">
    <source>
        <dbReference type="EMBL" id="ORC93474.1"/>
    </source>
</evidence>
<dbReference type="RefSeq" id="XP_028887540.1">
    <property type="nucleotide sequence ID" value="XM_029021032.1"/>
</dbReference>
<protein>
    <submittedName>
        <fullName evidence="1">Uncharacterized protein</fullName>
    </submittedName>
</protein>